<feature type="domain" description="F-box protein AT5G49610-like beta-propeller" evidence="2">
    <location>
        <begin position="97"/>
        <end position="367"/>
    </location>
</feature>
<organism evidence="3 4">
    <name type="scientific">Sorghum bicolor</name>
    <name type="common">Sorghum</name>
    <name type="synonym">Sorghum vulgare</name>
    <dbReference type="NCBI Taxonomy" id="4558"/>
    <lineage>
        <taxon>Eukaryota</taxon>
        <taxon>Viridiplantae</taxon>
        <taxon>Streptophyta</taxon>
        <taxon>Embryophyta</taxon>
        <taxon>Tracheophyta</taxon>
        <taxon>Spermatophyta</taxon>
        <taxon>Magnoliopsida</taxon>
        <taxon>Liliopsida</taxon>
        <taxon>Poales</taxon>
        <taxon>Poaceae</taxon>
        <taxon>PACMAD clade</taxon>
        <taxon>Panicoideae</taxon>
        <taxon>Andropogonodae</taxon>
        <taxon>Andropogoneae</taxon>
        <taxon>Sorghinae</taxon>
        <taxon>Sorghum</taxon>
    </lineage>
</organism>
<evidence type="ECO:0000259" key="2">
    <source>
        <dbReference type="Pfam" id="PF23635"/>
    </source>
</evidence>
<dbReference type="Pfam" id="PF00646">
    <property type="entry name" value="F-box"/>
    <property type="match status" value="1"/>
</dbReference>
<evidence type="ECO:0000313" key="4">
    <source>
        <dbReference type="Proteomes" id="UP000807115"/>
    </source>
</evidence>
<feature type="domain" description="F-box" evidence="1">
    <location>
        <begin position="10"/>
        <end position="49"/>
    </location>
</feature>
<dbReference type="Pfam" id="PF23635">
    <property type="entry name" value="Beta-prop_AT5G49610-like"/>
    <property type="match status" value="1"/>
</dbReference>
<dbReference type="Proteomes" id="UP000807115">
    <property type="component" value="Chromosome 2"/>
</dbReference>
<protein>
    <recommendedName>
        <fullName evidence="5">F-box domain-containing protein</fullName>
    </recommendedName>
</protein>
<dbReference type="InterPro" id="IPR056594">
    <property type="entry name" value="AT5G49610-like_b-prop"/>
</dbReference>
<comment type="caution">
    <text evidence="3">The sequence shown here is derived from an EMBL/GenBank/DDBJ whole genome shotgun (WGS) entry which is preliminary data.</text>
</comment>
<dbReference type="PANTHER" id="PTHR32133:SF297">
    <property type="entry name" value="F-BOX DOMAIN-CONTAINING PROTEIN"/>
    <property type="match status" value="1"/>
</dbReference>
<evidence type="ECO:0000259" key="1">
    <source>
        <dbReference type="Pfam" id="PF00646"/>
    </source>
</evidence>
<accession>A0A921USA2</accession>
<dbReference type="InterPro" id="IPR036047">
    <property type="entry name" value="F-box-like_dom_sf"/>
</dbReference>
<dbReference type="InterPro" id="IPR001810">
    <property type="entry name" value="F-box_dom"/>
</dbReference>
<sequence>MPPPPPVLVEEHVEEILLRFSPQHPAFLFRAALVCKRWCRLISSPGFRRRYREFHRTPPMLAILVNAEVDSDGSSVSRFVPGRPAFCLPLLESRRWRVLDARHGRVLTRRVGREPAAEAAGVELQVCDPITMERRMVPIPSPRVLCLAAAVLCSSTPDAGACDHLDCHRGPFLVVFVGCLHLDRRTFIYTFSSETAAWNGPIFTQLSISATPPRMTSKCVGNALYFGFPMSDTILKYDLQSGHISGIEFPTECSFNQSNVFITTEGGGLGIASVHHYALHTWSRDDAVGWMQTRAIEIQSLLPVDTLLGSAEPRVAGFADRFGMVFLLVNNVLYLVHLSTYKVIKLFRGIGISINSVVPYMNFYTPALGASCTNEGPSAGGSSA</sequence>
<evidence type="ECO:0000313" key="3">
    <source>
        <dbReference type="EMBL" id="KAG0541420.1"/>
    </source>
</evidence>
<dbReference type="PANTHER" id="PTHR32133">
    <property type="entry name" value="OS07G0120400 PROTEIN"/>
    <property type="match status" value="1"/>
</dbReference>
<reference evidence="3" key="1">
    <citation type="journal article" date="2019" name="BMC Genomics">
        <title>A new reference genome for Sorghum bicolor reveals high levels of sequence similarity between sweet and grain genotypes: implications for the genetics of sugar metabolism.</title>
        <authorList>
            <person name="Cooper E.A."/>
            <person name="Brenton Z.W."/>
            <person name="Flinn B.S."/>
            <person name="Jenkins J."/>
            <person name="Shu S."/>
            <person name="Flowers D."/>
            <person name="Luo F."/>
            <person name="Wang Y."/>
            <person name="Xia P."/>
            <person name="Barry K."/>
            <person name="Daum C."/>
            <person name="Lipzen A."/>
            <person name="Yoshinaga Y."/>
            <person name="Schmutz J."/>
            <person name="Saski C."/>
            <person name="Vermerris W."/>
            <person name="Kresovich S."/>
        </authorList>
    </citation>
    <scope>NUCLEOTIDE SEQUENCE</scope>
</reference>
<proteinExistence type="predicted"/>
<reference evidence="3" key="2">
    <citation type="submission" date="2020-10" db="EMBL/GenBank/DDBJ databases">
        <authorList>
            <person name="Cooper E.A."/>
            <person name="Brenton Z.W."/>
            <person name="Flinn B.S."/>
            <person name="Jenkins J."/>
            <person name="Shu S."/>
            <person name="Flowers D."/>
            <person name="Luo F."/>
            <person name="Wang Y."/>
            <person name="Xia P."/>
            <person name="Barry K."/>
            <person name="Daum C."/>
            <person name="Lipzen A."/>
            <person name="Yoshinaga Y."/>
            <person name="Schmutz J."/>
            <person name="Saski C."/>
            <person name="Vermerris W."/>
            <person name="Kresovich S."/>
        </authorList>
    </citation>
    <scope>NUCLEOTIDE SEQUENCE</scope>
</reference>
<dbReference type="SUPFAM" id="SSF81383">
    <property type="entry name" value="F-box domain"/>
    <property type="match status" value="1"/>
</dbReference>
<evidence type="ECO:0008006" key="5">
    <source>
        <dbReference type="Google" id="ProtNLM"/>
    </source>
</evidence>
<dbReference type="AlphaFoldDB" id="A0A921USA2"/>
<name>A0A921USA2_SORBI</name>
<dbReference type="EMBL" id="CM027681">
    <property type="protein sequence ID" value="KAG0541420.1"/>
    <property type="molecule type" value="Genomic_DNA"/>
</dbReference>
<gene>
    <name evidence="3" type="ORF">BDA96_02G015300</name>
</gene>